<dbReference type="RefSeq" id="WP_036949953.1">
    <property type="nucleotide sequence ID" value="NZ_BAABIH010000025.1"/>
</dbReference>
<dbReference type="EMBL" id="CP045529">
    <property type="protein sequence ID" value="QFU98502.1"/>
    <property type="molecule type" value="Genomic_DNA"/>
</dbReference>
<protein>
    <submittedName>
        <fullName evidence="3">Protein smf</fullName>
    </submittedName>
</protein>
<name>A0A5P9QBQ0_9MICO</name>
<evidence type="ECO:0000313" key="4">
    <source>
        <dbReference type="Proteomes" id="UP000326702"/>
    </source>
</evidence>
<dbReference type="Gene3D" id="3.40.50.450">
    <property type="match status" value="1"/>
</dbReference>
<dbReference type="SUPFAM" id="SSF102405">
    <property type="entry name" value="MCP/YpsA-like"/>
    <property type="match status" value="1"/>
</dbReference>
<dbReference type="Pfam" id="PF02481">
    <property type="entry name" value="DNA_processg_A"/>
    <property type="match status" value="1"/>
</dbReference>
<reference evidence="3 4" key="1">
    <citation type="submission" date="2019-10" db="EMBL/GenBank/DDBJ databases">
        <title>Genome sequence of Luteimicrobium xylanilyticum HY-24.</title>
        <authorList>
            <person name="Kim D.Y."/>
            <person name="Park H.-Y."/>
        </authorList>
    </citation>
    <scope>NUCLEOTIDE SEQUENCE [LARGE SCALE GENOMIC DNA]</scope>
    <source>
        <strain evidence="3 4">HY-24</strain>
    </source>
</reference>
<dbReference type="AlphaFoldDB" id="A0A5P9QBQ0"/>
<dbReference type="PANTHER" id="PTHR43022:SF1">
    <property type="entry name" value="PROTEIN SMF"/>
    <property type="match status" value="1"/>
</dbReference>
<evidence type="ECO:0000259" key="2">
    <source>
        <dbReference type="Pfam" id="PF02481"/>
    </source>
</evidence>
<evidence type="ECO:0000256" key="1">
    <source>
        <dbReference type="ARBA" id="ARBA00006525"/>
    </source>
</evidence>
<dbReference type="InterPro" id="IPR057666">
    <property type="entry name" value="DrpA_SLOG"/>
</dbReference>
<feature type="domain" description="Smf/DprA SLOG" evidence="2">
    <location>
        <begin position="76"/>
        <end position="278"/>
    </location>
</feature>
<dbReference type="PANTHER" id="PTHR43022">
    <property type="entry name" value="PROTEIN SMF"/>
    <property type="match status" value="1"/>
</dbReference>
<dbReference type="InterPro" id="IPR003488">
    <property type="entry name" value="DprA"/>
</dbReference>
<evidence type="ECO:0000313" key="3">
    <source>
        <dbReference type="EMBL" id="QFU98502.1"/>
    </source>
</evidence>
<organism evidence="3 4">
    <name type="scientific">Luteimicrobium xylanilyticum</name>
    <dbReference type="NCBI Taxonomy" id="1133546"/>
    <lineage>
        <taxon>Bacteria</taxon>
        <taxon>Bacillati</taxon>
        <taxon>Actinomycetota</taxon>
        <taxon>Actinomycetes</taxon>
        <taxon>Micrococcales</taxon>
        <taxon>Luteimicrobium</taxon>
    </lineage>
</organism>
<gene>
    <name evidence="3" type="ORF">KDY119_02018</name>
</gene>
<keyword evidence="4" id="KW-1185">Reference proteome</keyword>
<sequence length="302" mass="32748">MDQAKRETAALLTLLRERPRSMSWGQIAAEVSYEGSALAVLTPSNDDGLFDVPFDEARLTAEYEAVESWRRAGLAFVTVLDEDYPRRLRGIRETPPFLFYEGALVPDDEGMSVVGSRDATRWGLDFAADAAQLLVSEGMTVIGGLAAGVDTAAHRAALDAGGRTVAFLGTGITKSYPQQNTALQREIAARGLVLSQFYPDAPPTKQTFPMRNASMSGYGAATIVVEANEHSGTRIQARLAGEHGRPVVLTSRVVETTDWGKETARRPNVWVVHNTEDLTHAVREIREAPRRLENALAALAAG</sequence>
<dbReference type="OrthoDB" id="9785707at2"/>
<dbReference type="GO" id="GO:0009294">
    <property type="term" value="P:DNA-mediated transformation"/>
    <property type="evidence" value="ECO:0007669"/>
    <property type="project" value="InterPro"/>
</dbReference>
<dbReference type="Proteomes" id="UP000326702">
    <property type="component" value="Chromosome"/>
</dbReference>
<proteinExistence type="inferred from homology"/>
<dbReference type="KEGG" id="lxl:KDY119_02018"/>
<comment type="similarity">
    <text evidence="1">Belongs to the DprA/Smf family.</text>
</comment>
<accession>A0A5P9QBQ0</accession>